<gene>
    <name evidence="3" type="ORF">Fmac_021165</name>
</gene>
<accession>A0ABD1LWK7</accession>
<name>A0ABD1LWK7_9FABA</name>
<evidence type="ECO:0000256" key="1">
    <source>
        <dbReference type="SAM" id="Coils"/>
    </source>
</evidence>
<proteinExistence type="predicted"/>
<reference evidence="3 4" key="1">
    <citation type="submission" date="2024-08" db="EMBL/GenBank/DDBJ databases">
        <title>Insights into the chromosomal genome structure of Flemingia macrophylla.</title>
        <authorList>
            <person name="Ding Y."/>
            <person name="Zhao Y."/>
            <person name="Bi W."/>
            <person name="Wu M."/>
            <person name="Zhao G."/>
            <person name="Gong Y."/>
            <person name="Li W."/>
            <person name="Zhang P."/>
        </authorList>
    </citation>
    <scope>NUCLEOTIDE SEQUENCE [LARGE SCALE GENOMIC DNA]</scope>
    <source>
        <strain evidence="3">DYQJB</strain>
        <tissue evidence="3">Leaf</tissue>
    </source>
</reference>
<organism evidence="3 4">
    <name type="scientific">Flemingia macrophylla</name>
    <dbReference type="NCBI Taxonomy" id="520843"/>
    <lineage>
        <taxon>Eukaryota</taxon>
        <taxon>Viridiplantae</taxon>
        <taxon>Streptophyta</taxon>
        <taxon>Embryophyta</taxon>
        <taxon>Tracheophyta</taxon>
        <taxon>Spermatophyta</taxon>
        <taxon>Magnoliopsida</taxon>
        <taxon>eudicotyledons</taxon>
        <taxon>Gunneridae</taxon>
        <taxon>Pentapetalae</taxon>
        <taxon>rosids</taxon>
        <taxon>fabids</taxon>
        <taxon>Fabales</taxon>
        <taxon>Fabaceae</taxon>
        <taxon>Papilionoideae</taxon>
        <taxon>50 kb inversion clade</taxon>
        <taxon>NPAAA clade</taxon>
        <taxon>indigoferoid/millettioid clade</taxon>
        <taxon>Phaseoleae</taxon>
        <taxon>Flemingia</taxon>
    </lineage>
</organism>
<evidence type="ECO:0000313" key="4">
    <source>
        <dbReference type="Proteomes" id="UP001603857"/>
    </source>
</evidence>
<evidence type="ECO:0000313" key="3">
    <source>
        <dbReference type="EMBL" id="KAL2327738.1"/>
    </source>
</evidence>
<sequence length="166" mass="17981">MAFMNVMTRNKLKIVIAEAYKLKKKEGKVNSTVQNLNSKILRAKTKLEVVSAVKEKARSIVRSLSHTLEKLKIKIKEAKQENELIGGDVRRRSGEGRGEGLENVAVAVAMGDVQPHRTCGGEGARRTTKVRGRGDGRGEGPEAVAVAEKVVVMVAMGEAQQRGGYG</sequence>
<keyword evidence="1" id="KW-0175">Coiled coil</keyword>
<comment type="caution">
    <text evidence="3">The sequence shown here is derived from an EMBL/GenBank/DDBJ whole genome shotgun (WGS) entry which is preliminary data.</text>
</comment>
<keyword evidence="4" id="KW-1185">Reference proteome</keyword>
<evidence type="ECO:0000256" key="2">
    <source>
        <dbReference type="SAM" id="MobiDB-lite"/>
    </source>
</evidence>
<feature type="region of interest" description="Disordered" evidence="2">
    <location>
        <begin position="118"/>
        <end position="141"/>
    </location>
</feature>
<protein>
    <submittedName>
        <fullName evidence="3">Uncharacterized protein</fullName>
    </submittedName>
</protein>
<dbReference type="Proteomes" id="UP001603857">
    <property type="component" value="Unassembled WGS sequence"/>
</dbReference>
<feature type="coiled-coil region" evidence="1">
    <location>
        <begin position="61"/>
        <end position="88"/>
    </location>
</feature>
<dbReference type="EMBL" id="JBGMDY010000007">
    <property type="protein sequence ID" value="KAL2327738.1"/>
    <property type="molecule type" value="Genomic_DNA"/>
</dbReference>
<dbReference type="AlphaFoldDB" id="A0ABD1LWK7"/>